<evidence type="ECO:0000313" key="3">
    <source>
        <dbReference type="Proteomes" id="UP000602442"/>
    </source>
</evidence>
<proteinExistence type="predicted"/>
<feature type="domain" description="GmrSD restriction endonucleases N-terminal" evidence="1">
    <location>
        <begin position="11"/>
        <end position="247"/>
    </location>
</feature>
<dbReference type="Pfam" id="PF03235">
    <property type="entry name" value="GmrSD_N"/>
    <property type="match status" value="1"/>
</dbReference>
<dbReference type="PANTHER" id="PTHR37292">
    <property type="entry name" value="VNG6097C"/>
    <property type="match status" value="1"/>
</dbReference>
<protein>
    <submittedName>
        <fullName evidence="2">DUF262 domain-containing protein</fullName>
    </submittedName>
</protein>
<dbReference type="PANTHER" id="PTHR37292:SF2">
    <property type="entry name" value="DUF262 DOMAIN-CONTAINING PROTEIN"/>
    <property type="match status" value="1"/>
</dbReference>
<dbReference type="RefSeq" id="WP_197920512.1">
    <property type="nucleotide sequence ID" value="NZ_CAWPTA010000006.1"/>
</dbReference>
<dbReference type="InterPro" id="IPR004919">
    <property type="entry name" value="GmrSD_N"/>
</dbReference>
<accession>A0ABS0N1M8</accession>
<keyword evidence="3" id="KW-1185">Reference proteome</keyword>
<dbReference type="Proteomes" id="UP000602442">
    <property type="component" value="Unassembled WGS sequence"/>
</dbReference>
<evidence type="ECO:0000313" key="2">
    <source>
        <dbReference type="EMBL" id="MBH5321870.1"/>
    </source>
</evidence>
<reference evidence="2 3" key="1">
    <citation type="submission" date="2020-11" db="EMBL/GenBank/DDBJ databases">
        <title>Erythrobacter sediminis sp. nov., a marine bacterium from a tidal flat of Garorim Bay.</title>
        <authorList>
            <person name="Kim D."/>
            <person name="Yoo Y."/>
            <person name="Kim J.-J."/>
        </authorList>
    </citation>
    <scope>NUCLEOTIDE SEQUENCE [LARGE SCALE GENOMIC DNA]</scope>
    <source>
        <strain evidence="2 3">JGD-13</strain>
    </source>
</reference>
<evidence type="ECO:0000259" key="1">
    <source>
        <dbReference type="Pfam" id="PF03235"/>
    </source>
</evidence>
<dbReference type="EMBL" id="JAEANY010000001">
    <property type="protein sequence ID" value="MBH5321870.1"/>
    <property type="molecule type" value="Genomic_DNA"/>
</dbReference>
<gene>
    <name evidence="2" type="ORF">I5L03_04660</name>
</gene>
<sequence length="587" mass="66483">MSASVDGYLSIVRKAHEGRLKLPAFQRDWKWKPSQVILLLDSLRQGFPIGSLLFIQANPKIDLAPRAFRGASNEAESVTTEELVLDGQQRITAGLELFYGDGVNHYFIDLKRLETLAEERMVDLDETISIRKFLSDLDAEDGYCKRQPKSSDPRSKLIKSDLLWTGLLLDDDELERAISQYAKAKPEKTDFIRHLIGRNFRPRSSTNIPITTIDGETSIEAISRIFSTLNSTGKMLTPFELVVSVLFPKGIKLNDDVETFQELEPFYHKIDPTGDILLQTIAIFDGKDTKKSKLPKTITKDNYERFAGKGVERLAASAKFISDRVGLGLDASNELLVYPVIFSPFAFVWDELQNRQMSAGERASAEQKLAKWFVAAVLSRRYQQSTHDKQARDKTEIIRWIENDDLPEWLTETFVTRLRPATPDGAVGKLLRAVTNSRGLRDPLTMAPVGVGAEKKPSAKHHIFPTRWVHHLSGWVEKEDSANRALNIMYIEPSTNGSWMNCDPRDQVNQVIEKRGSVEAAKEVYRAHGITGAAFDILRKPEKSRQDFYDFIAEREAFFAGFFSSNYGINRPADVADEDDMEDDDER</sequence>
<comment type="caution">
    <text evidence="2">The sequence shown here is derived from an EMBL/GenBank/DDBJ whole genome shotgun (WGS) entry which is preliminary data.</text>
</comment>
<organism evidence="2 3">
    <name type="scientific">Aurantiacibacter sediminis</name>
    <dbReference type="NCBI Taxonomy" id="2793064"/>
    <lineage>
        <taxon>Bacteria</taxon>
        <taxon>Pseudomonadati</taxon>
        <taxon>Pseudomonadota</taxon>
        <taxon>Alphaproteobacteria</taxon>
        <taxon>Sphingomonadales</taxon>
        <taxon>Erythrobacteraceae</taxon>
        <taxon>Aurantiacibacter</taxon>
    </lineage>
</organism>
<name>A0ABS0N1M8_9SPHN</name>